<dbReference type="InterPro" id="IPR004031">
    <property type="entry name" value="PMP22/EMP/MP20/Claudin"/>
</dbReference>
<dbReference type="GO" id="GO:0005918">
    <property type="term" value="C:septate junction"/>
    <property type="evidence" value="ECO:0007669"/>
    <property type="project" value="TreeGrafter"/>
</dbReference>
<keyword evidence="3 5" id="KW-1133">Transmembrane helix</keyword>
<feature type="transmembrane region" description="Helical" evidence="5">
    <location>
        <begin position="233"/>
        <end position="251"/>
    </location>
</feature>
<dbReference type="GO" id="GO:0019991">
    <property type="term" value="P:septate junction assembly"/>
    <property type="evidence" value="ECO:0007669"/>
    <property type="project" value="TreeGrafter"/>
</dbReference>
<reference evidence="6" key="1">
    <citation type="submission" date="2020-11" db="EMBL/GenBank/DDBJ databases">
        <authorList>
            <person name="Tran Van P."/>
        </authorList>
    </citation>
    <scope>NUCLEOTIDE SEQUENCE</scope>
</reference>
<protein>
    <submittedName>
        <fullName evidence="6">Uncharacterized protein</fullName>
    </submittedName>
</protein>
<evidence type="ECO:0000256" key="2">
    <source>
        <dbReference type="ARBA" id="ARBA00022692"/>
    </source>
</evidence>
<dbReference type="GO" id="GO:0035151">
    <property type="term" value="P:regulation of tube size, open tracheal system"/>
    <property type="evidence" value="ECO:0007669"/>
    <property type="project" value="TreeGrafter"/>
</dbReference>
<keyword evidence="7" id="KW-1185">Reference proteome</keyword>
<dbReference type="PANTHER" id="PTHR21284">
    <property type="entry name" value="EG:80H7.2 PROTEIN"/>
    <property type="match status" value="1"/>
</dbReference>
<comment type="subcellular location">
    <subcellularLocation>
        <location evidence="1">Membrane</location>
        <topology evidence="1">Multi-pass membrane protein</topology>
    </subcellularLocation>
</comment>
<feature type="transmembrane region" description="Helical" evidence="5">
    <location>
        <begin position="109"/>
        <end position="128"/>
    </location>
</feature>
<dbReference type="EMBL" id="OC914996">
    <property type="protein sequence ID" value="CAD7638069.1"/>
    <property type="molecule type" value="Genomic_DNA"/>
</dbReference>
<feature type="transmembrane region" description="Helical" evidence="5">
    <location>
        <begin position="196"/>
        <end position="221"/>
    </location>
</feature>
<dbReference type="Pfam" id="PF13903">
    <property type="entry name" value="Claudin_2"/>
    <property type="match status" value="2"/>
</dbReference>
<keyword evidence="4 5" id="KW-0472">Membrane</keyword>
<evidence type="ECO:0000256" key="3">
    <source>
        <dbReference type="ARBA" id="ARBA00022989"/>
    </source>
</evidence>
<dbReference type="PANTHER" id="PTHR21284:SF6">
    <property type="entry name" value="SINUOUS"/>
    <property type="match status" value="1"/>
</dbReference>
<evidence type="ECO:0000256" key="4">
    <source>
        <dbReference type="ARBA" id="ARBA00023136"/>
    </source>
</evidence>
<dbReference type="Gene3D" id="1.20.140.150">
    <property type="match status" value="2"/>
</dbReference>
<keyword evidence="2 5" id="KW-0812">Transmembrane</keyword>
<dbReference type="OrthoDB" id="10062378at2759"/>
<dbReference type="GO" id="GO:0016020">
    <property type="term" value="C:membrane"/>
    <property type="evidence" value="ECO:0007669"/>
    <property type="project" value="UniProtKB-SubCell"/>
</dbReference>
<evidence type="ECO:0000256" key="1">
    <source>
        <dbReference type="ARBA" id="ARBA00004141"/>
    </source>
</evidence>
<feature type="transmembrane region" description="Helical" evidence="5">
    <location>
        <begin position="20"/>
        <end position="45"/>
    </location>
</feature>
<gene>
    <name evidence="6" type="ORF">ONB1V03_LOCUS1194</name>
</gene>
<proteinExistence type="predicted"/>
<organism evidence="6">
    <name type="scientific">Oppiella nova</name>
    <dbReference type="NCBI Taxonomy" id="334625"/>
    <lineage>
        <taxon>Eukaryota</taxon>
        <taxon>Metazoa</taxon>
        <taxon>Ecdysozoa</taxon>
        <taxon>Arthropoda</taxon>
        <taxon>Chelicerata</taxon>
        <taxon>Arachnida</taxon>
        <taxon>Acari</taxon>
        <taxon>Acariformes</taxon>
        <taxon>Sarcoptiformes</taxon>
        <taxon>Oribatida</taxon>
        <taxon>Brachypylina</taxon>
        <taxon>Oppioidea</taxon>
        <taxon>Oppiidae</taxon>
        <taxon>Oppiella</taxon>
    </lineage>
</organism>
<dbReference type="Proteomes" id="UP000728032">
    <property type="component" value="Unassembled WGS sequence"/>
</dbReference>
<feature type="transmembrane region" description="Helical" evidence="5">
    <location>
        <begin position="271"/>
        <end position="290"/>
    </location>
</feature>
<dbReference type="EMBL" id="CAJPVJ010000171">
    <property type="protein sequence ID" value="CAG2161590.1"/>
    <property type="molecule type" value="Genomic_DNA"/>
</dbReference>
<sequence>MTDFMRKFVLKVDVTSVRAVTYAAIFTFLTAIFTIIAFSTPNWLVADNRQPIKRFEKLGLWEACFYTFRDVNYLYDREFRGCKWLFDEDYAFLLDFLEPQRIRMSDARVVALVVTAICSISTFIAFVTPNWLASDRRLYGANFVKLGLWETCFRSYHNPYDYDLTKYYSGCRWIFADEYYNIRHLLMPSFFIATQVLYTIGFIFLLVACIGVLAIQLCFVIEREIFAMKVLSITMFLAALFTTIAVIIFGIRGDDRDWMPDHDHNFLSWSYGLAVVGVFFEWMSAILFWAESRILYKKELKREQQMFNLEPTNIKA</sequence>
<evidence type="ECO:0000313" key="7">
    <source>
        <dbReference type="Proteomes" id="UP000728032"/>
    </source>
</evidence>
<evidence type="ECO:0000313" key="6">
    <source>
        <dbReference type="EMBL" id="CAD7638069.1"/>
    </source>
</evidence>
<name>A0A7R9QA19_9ACAR</name>
<accession>A0A7R9QA19</accession>
<dbReference type="AlphaFoldDB" id="A0A7R9QA19"/>
<evidence type="ECO:0000256" key="5">
    <source>
        <dbReference type="SAM" id="Phobius"/>
    </source>
</evidence>